<accession>A0A2P4ZKL7</accession>
<dbReference type="RefSeq" id="XP_024405411.1">
    <property type="nucleotide sequence ID" value="XM_024549847.1"/>
</dbReference>
<dbReference type="GeneID" id="36347636"/>
<dbReference type="Proteomes" id="UP000054821">
    <property type="component" value="Unassembled WGS sequence"/>
</dbReference>
<evidence type="ECO:0000313" key="1">
    <source>
        <dbReference type="EMBL" id="PON24818.1"/>
    </source>
</evidence>
<reference evidence="1 2" key="1">
    <citation type="journal article" date="2016" name="Genome Announc.">
        <title>Draft Whole-Genome Sequence of Trichoderma gamsii T6085, a Promising Biocontrol Agent of Fusarium Head Blight on Wheat.</title>
        <authorList>
            <person name="Baroncelli R."/>
            <person name="Zapparata A."/>
            <person name="Piaggeschi G."/>
            <person name="Sarrocco S."/>
            <person name="Vannacci G."/>
        </authorList>
    </citation>
    <scope>NUCLEOTIDE SEQUENCE [LARGE SCALE GENOMIC DNA]</scope>
    <source>
        <strain evidence="1 2">T6085</strain>
    </source>
</reference>
<protein>
    <submittedName>
        <fullName evidence="1">Uncharacterized protein</fullName>
    </submittedName>
</protein>
<proteinExistence type="predicted"/>
<evidence type="ECO:0000313" key="2">
    <source>
        <dbReference type="Proteomes" id="UP000054821"/>
    </source>
</evidence>
<dbReference type="EMBL" id="JPDN02000021">
    <property type="protein sequence ID" value="PON24818.1"/>
    <property type="molecule type" value="Genomic_DNA"/>
</dbReference>
<gene>
    <name evidence="1" type="ORF">TGAM01_v206326</name>
</gene>
<sequence length="203" mass="21944">MNPTLYLKFGQYTKQQTLQPLCAERGANNDTLCTVHTALATSSLISHHFAPACKGRRLNRVADSHITLRHAHFLAPPSARKHFIYGTKIIGSARSAGEKDTLLCSTGTVETGVMSLSETACTGHVRATRVMPRRKGGGSASCSVLWACNEVEWLEGEKEEEEKLEGAESDISCFSLCASLVLWDKMCSATLSACISGRGVHMA</sequence>
<dbReference type="AlphaFoldDB" id="A0A2P4ZKL7"/>
<organism evidence="1 2">
    <name type="scientific">Trichoderma gamsii</name>
    <dbReference type="NCBI Taxonomy" id="398673"/>
    <lineage>
        <taxon>Eukaryota</taxon>
        <taxon>Fungi</taxon>
        <taxon>Dikarya</taxon>
        <taxon>Ascomycota</taxon>
        <taxon>Pezizomycotina</taxon>
        <taxon>Sordariomycetes</taxon>
        <taxon>Hypocreomycetidae</taxon>
        <taxon>Hypocreales</taxon>
        <taxon>Hypocreaceae</taxon>
        <taxon>Trichoderma</taxon>
    </lineage>
</organism>
<comment type="caution">
    <text evidence="1">The sequence shown here is derived from an EMBL/GenBank/DDBJ whole genome shotgun (WGS) entry which is preliminary data.</text>
</comment>
<name>A0A2P4ZKL7_9HYPO</name>
<keyword evidence="2" id="KW-1185">Reference proteome</keyword>